<dbReference type="EMBL" id="GL629765">
    <property type="protein sequence ID" value="EFX03782.1"/>
    <property type="molecule type" value="Genomic_DNA"/>
</dbReference>
<protein>
    <submittedName>
        <fullName evidence="1">Uncharacterized protein</fullName>
    </submittedName>
</protein>
<dbReference type="RefSeq" id="XP_014173264.1">
    <property type="nucleotide sequence ID" value="XM_014317789.1"/>
</dbReference>
<reference evidence="1 2" key="1">
    <citation type="journal article" date="2011" name="Proc. Natl. Acad. Sci. U.S.A.">
        <title>Genome and transcriptome analyses of the mountain pine beetle-fungal symbiont Grosmannia clavigera, a lodgepole pine pathogen.</title>
        <authorList>
            <person name="DiGuistini S."/>
            <person name="Wang Y."/>
            <person name="Liao N.Y."/>
            <person name="Taylor G."/>
            <person name="Tanguay P."/>
            <person name="Feau N."/>
            <person name="Henrissat B."/>
            <person name="Chan S.K."/>
            <person name="Hesse-Orce U."/>
            <person name="Alamouti S.M."/>
            <person name="Tsui C.K.M."/>
            <person name="Docking R.T."/>
            <person name="Levasseur A."/>
            <person name="Haridas S."/>
            <person name="Robertson G."/>
            <person name="Birol I."/>
            <person name="Holt R.A."/>
            <person name="Marra M.A."/>
            <person name="Hamelin R.C."/>
            <person name="Hirst M."/>
            <person name="Jones S.J.M."/>
            <person name="Bohlmann J."/>
            <person name="Breuil C."/>
        </authorList>
    </citation>
    <scope>NUCLEOTIDE SEQUENCE [LARGE SCALE GENOMIC DNA]</scope>
    <source>
        <strain evidence="2">kw1407 / UAMH 11150</strain>
    </source>
</reference>
<accession>F0XC31</accession>
<dbReference type="GeneID" id="25980607"/>
<keyword evidence="2" id="KW-1185">Reference proteome</keyword>
<dbReference type="Proteomes" id="UP000007796">
    <property type="component" value="Unassembled WGS sequence"/>
</dbReference>
<dbReference type="HOGENOM" id="CLU_1496362_0_0_1"/>
<proteinExistence type="predicted"/>
<evidence type="ECO:0000313" key="2">
    <source>
        <dbReference type="Proteomes" id="UP000007796"/>
    </source>
</evidence>
<evidence type="ECO:0000313" key="1">
    <source>
        <dbReference type="EMBL" id="EFX03782.1"/>
    </source>
</evidence>
<name>F0XC31_GROCL</name>
<dbReference type="AlphaFoldDB" id="F0XC31"/>
<dbReference type="InParanoid" id="F0XC31"/>
<gene>
    <name evidence="1" type="ORF">CMQ_710</name>
</gene>
<sequence>METLCLTALGLERQRQRVGDDDALEFAVLDSRHGWTAQEAVRDQCHALLGPVLLEDLGGQREGAACVGNVVDEYGHLVGHTAHKDHAAHLVRHLALLVDDGQVNLQPIRDCGRAIAVCQACRREGGQTGEAYRLVPPASGDTITRSFRLNSRRMYSINVFSANSCMLVSSTEPSSSSGVD</sequence>
<organism evidence="2">
    <name type="scientific">Grosmannia clavigera (strain kw1407 / UAMH 11150)</name>
    <name type="common">Blue stain fungus</name>
    <name type="synonym">Graphiocladiella clavigera</name>
    <dbReference type="NCBI Taxonomy" id="655863"/>
    <lineage>
        <taxon>Eukaryota</taxon>
        <taxon>Fungi</taxon>
        <taxon>Dikarya</taxon>
        <taxon>Ascomycota</taxon>
        <taxon>Pezizomycotina</taxon>
        <taxon>Sordariomycetes</taxon>
        <taxon>Sordariomycetidae</taxon>
        <taxon>Ophiostomatales</taxon>
        <taxon>Ophiostomataceae</taxon>
        <taxon>Leptographium</taxon>
    </lineage>
</organism>